<feature type="domain" description="HD" evidence="7">
    <location>
        <begin position="334"/>
        <end position="427"/>
    </location>
</feature>
<dbReference type="Pfam" id="PF12072">
    <property type="entry name" value="RNase_Y_N"/>
    <property type="match status" value="1"/>
</dbReference>
<evidence type="ECO:0000313" key="9">
    <source>
        <dbReference type="Proteomes" id="UP000272462"/>
    </source>
</evidence>
<name>A0A660HNS0_ZIZJU</name>
<keyword evidence="3 5" id="KW-0378">Hydrolase</keyword>
<keyword evidence="5" id="KW-0812">Transmembrane</keyword>
<dbReference type="OrthoDB" id="9803205at2"/>
<evidence type="ECO:0000256" key="1">
    <source>
        <dbReference type="ARBA" id="ARBA00022722"/>
    </source>
</evidence>
<dbReference type="GO" id="GO:0004521">
    <property type="term" value="F:RNA endonuclease activity"/>
    <property type="evidence" value="ECO:0007669"/>
    <property type="project" value="UniProtKB-UniRule"/>
</dbReference>
<proteinExistence type="inferred from homology"/>
<dbReference type="GO" id="GO:0003723">
    <property type="term" value="F:RNA binding"/>
    <property type="evidence" value="ECO:0007669"/>
    <property type="project" value="UniProtKB-UniRule"/>
</dbReference>
<keyword evidence="5" id="KW-1003">Cell membrane</keyword>
<dbReference type="InterPro" id="IPR004088">
    <property type="entry name" value="KH_dom_type_1"/>
</dbReference>
<dbReference type="Proteomes" id="UP000272462">
    <property type="component" value="Chromosome"/>
</dbReference>
<dbReference type="EMBL" id="CP025121">
    <property type="protein sequence ID" value="AYJ01436.1"/>
    <property type="molecule type" value="Genomic_DNA"/>
</dbReference>
<dbReference type="InterPro" id="IPR006674">
    <property type="entry name" value="HD_domain"/>
</dbReference>
<dbReference type="Pfam" id="PF01966">
    <property type="entry name" value="HD"/>
    <property type="match status" value="1"/>
</dbReference>
<dbReference type="InterPro" id="IPR022711">
    <property type="entry name" value="RNase_Y_N"/>
</dbReference>
<accession>A0A660HNS0</accession>
<dbReference type="RefSeq" id="WP_121464149.1">
    <property type="nucleotide sequence ID" value="NZ_CP025121.1"/>
</dbReference>
<dbReference type="PROSITE" id="PS51831">
    <property type="entry name" value="HD"/>
    <property type="match status" value="1"/>
</dbReference>
<gene>
    <name evidence="5 8" type="primary">rny</name>
    <name evidence="8" type="ORF">CWO85_02950</name>
</gene>
<dbReference type="InterPro" id="IPR036612">
    <property type="entry name" value="KH_dom_type_1_sf"/>
</dbReference>
<dbReference type="HAMAP" id="MF_00335">
    <property type="entry name" value="RNase_Y"/>
    <property type="match status" value="1"/>
</dbReference>
<dbReference type="NCBIfam" id="TIGR03319">
    <property type="entry name" value="RNase_Y"/>
    <property type="match status" value="1"/>
</dbReference>
<dbReference type="InterPro" id="IPR003607">
    <property type="entry name" value="HD/PDEase_dom"/>
</dbReference>
<dbReference type="CDD" id="cd00077">
    <property type="entry name" value="HDc"/>
    <property type="match status" value="1"/>
</dbReference>
<keyword evidence="9" id="KW-1185">Reference proteome</keyword>
<evidence type="ECO:0000313" key="8">
    <source>
        <dbReference type="EMBL" id="AYJ01436.1"/>
    </source>
</evidence>
<dbReference type="PANTHER" id="PTHR12826">
    <property type="entry name" value="RIBONUCLEASE Y"/>
    <property type="match status" value="1"/>
</dbReference>
<organism evidence="8 9">
    <name type="scientific">Ziziphus jujuba witches'-broom phytoplasma</name>
    <dbReference type="NCBI Taxonomy" id="135727"/>
    <lineage>
        <taxon>Bacteria</taxon>
        <taxon>Bacillati</taxon>
        <taxon>Mycoplasmatota</taxon>
        <taxon>Mollicutes</taxon>
        <taxon>Acholeplasmatales</taxon>
        <taxon>Acholeplasmataceae</taxon>
        <taxon>Candidatus Phytoplasma</taxon>
        <taxon>16SrV (Elm yellows group)</taxon>
    </lineage>
</organism>
<evidence type="ECO:0000256" key="5">
    <source>
        <dbReference type="HAMAP-Rule" id="MF_00335"/>
    </source>
</evidence>
<dbReference type="Pfam" id="PF00013">
    <property type="entry name" value="KH_1"/>
    <property type="match status" value="1"/>
</dbReference>
<feature type="transmembrane region" description="Helical" evidence="5">
    <location>
        <begin position="6"/>
        <end position="26"/>
    </location>
</feature>
<dbReference type="InterPro" id="IPR004087">
    <property type="entry name" value="KH_dom"/>
</dbReference>
<dbReference type="NCBIfam" id="TIGR00277">
    <property type="entry name" value="HDIG"/>
    <property type="match status" value="1"/>
</dbReference>
<sequence>MNHIDNSFLFVLFFIFAGLVIFIYFLSKKKISEKIRQTDESIEKKILKSQLLSAQIISETEKKISLLKKETENDLNQRRNIIINLEEKIIHKEELLASRFKYLHEKEEFLYNKEQKININKKYLEELQNKIEKIMIQQQNKLEQISSLTQIEAREIILKQVKENSYQEIINYEREQEKEYKFKIKNKAKNLLILTMQKLSRDVVYEHNISMIFLEQDSLKGRIIGKEGRNIKAFEVVTGVDLIIDDNPNTVILSCFDPIRREIAKRTLEALIIDGRITPSSIEKTFLKKSEEIDEFIQEIGEEAVYEAKIGFIDEELVKLLGKLHFRTSYGQNVLKHSLEVSFLAGCLAAETGENEIIARKAGLLHDIGKALDYQTEGSHVTIGVELAKKYKESLEVIDAIASHHEDQESTTLIAVLVSIADTISSARPGARKDSIENYIQRITQLENIADSVEGVSKSYAIRSGREIRVIVKSEEVDDLNTFLIAKQIRKKIQKNIHYNGFIQITVLRELRVIDIAEINN</sequence>
<evidence type="ECO:0000256" key="4">
    <source>
        <dbReference type="ARBA" id="ARBA00022884"/>
    </source>
</evidence>
<dbReference type="SMART" id="SM00471">
    <property type="entry name" value="HDc"/>
    <property type="match status" value="1"/>
</dbReference>
<dbReference type="GO" id="GO:0016787">
    <property type="term" value="F:hydrolase activity"/>
    <property type="evidence" value="ECO:0007669"/>
    <property type="project" value="UniProtKB-KW"/>
</dbReference>
<comment type="subcellular location">
    <subcellularLocation>
        <location evidence="5">Cell membrane</location>
        <topology evidence="5">Single-pass membrane protein</topology>
    </subcellularLocation>
</comment>
<dbReference type="AlphaFoldDB" id="A0A660HNS0"/>
<keyword evidence="4 5" id="KW-0694">RNA-binding</keyword>
<keyword evidence="1 5" id="KW-0540">Nuclease</keyword>
<dbReference type="InterPro" id="IPR017705">
    <property type="entry name" value="Ribonuclease_Y"/>
</dbReference>
<comment type="function">
    <text evidence="5">Endoribonuclease that initiates mRNA decay.</text>
</comment>
<evidence type="ECO:0000256" key="3">
    <source>
        <dbReference type="ARBA" id="ARBA00022801"/>
    </source>
</evidence>
<keyword evidence="5" id="KW-1133">Transmembrane helix</keyword>
<dbReference type="KEGG" id="pzi:CWO85_02950"/>
<dbReference type="EC" id="3.1.-.-" evidence="5 6"/>
<evidence type="ECO:0000256" key="6">
    <source>
        <dbReference type="NCBIfam" id="TIGR03319"/>
    </source>
</evidence>
<dbReference type="SMART" id="SM00322">
    <property type="entry name" value="KH"/>
    <property type="match status" value="1"/>
</dbReference>
<keyword evidence="2 5" id="KW-0255">Endonuclease</keyword>
<dbReference type="SUPFAM" id="SSF109604">
    <property type="entry name" value="HD-domain/PDEase-like"/>
    <property type="match status" value="1"/>
</dbReference>
<dbReference type="InterPro" id="IPR006675">
    <property type="entry name" value="HDIG_dom"/>
</dbReference>
<dbReference type="CDD" id="cd22431">
    <property type="entry name" value="KH-I_RNaseY"/>
    <property type="match status" value="1"/>
</dbReference>
<comment type="similarity">
    <text evidence="5">Belongs to the RNase Y family.</text>
</comment>
<keyword evidence="5" id="KW-0472">Membrane</keyword>
<dbReference type="GO" id="GO:0005886">
    <property type="term" value="C:plasma membrane"/>
    <property type="evidence" value="ECO:0007669"/>
    <property type="project" value="UniProtKB-SubCell"/>
</dbReference>
<evidence type="ECO:0000259" key="7">
    <source>
        <dbReference type="PROSITE" id="PS51831"/>
    </source>
</evidence>
<reference evidence="8 9" key="1">
    <citation type="journal article" date="2018" name="BMC Genomics">
        <title>Comparative genome analysis of jujube witches'-broom Phytoplasma, an obligate pathogen that causes jujube witches'-broom disease.</title>
        <authorList>
            <person name="Wang J."/>
            <person name="Song L."/>
            <person name="Jiao Q."/>
            <person name="Yang S."/>
            <person name="Gao R."/>
            <person name="Lu X."/>
            <person name="Zhou G."/>
        </authorList>
    </citation>
    <scope>NUCLEOTIDE SEQUENCE [LARGE SCALE GENOMIC DNA]</scope>
    <source>
        <strain evidence="8">Jwb-nky</strain>
    </source>
</reference>
<dbReference type="Gene3D" id="1.10.3210.10">
    <property type="entry name" value="Hypothetical protein af1432"/>
    <property type="match status" value="1"/>
</dbReference>
<evidence type="ECO:0000256" key="2">
    <source>
        <dbReference type="ARBA" id="ARBA00022759"/>
    </source>
</evidence>
<dbReference type="PANTHER" id="PTHR12826:SF15">
    <property type="entry name" value="RIBONUCLEASE Y"/>
    <property type="match status" value="1"/>
</dbReference>
<dbReference type="GO" id="GO:0006402">
    <property type="term" value="P:mRNA catabolic process"/>
    <property type="evidence" value="ECO:0007669"/>
    <property type="project" value="UniProtKB-UniRule"/>
</dbReference>
<dbReference type="SUPFAM" id="SSF54791">
    <property type="entry name" value="Eukaryotic type KH-domain (KH-domain type I)"/>
    <property type="match status" value="1"/>
</dbReference>
<protein>
    <recommendedName>
        <fullName evidence="5 6">Ribonuclease Y</fullName>
        <shortName evidence="5">RNase Y</shortName>
        <ecNumber evidence="5 6">3.1.-.-</ecNumber>
    </recommendedName>
</protein>